<name>A0A3S2TS57_9BURK</name>
<evidence type="ECO:0000313" key="2">
    <source>
        <dbReference type="Proteomes" id="UP000288178"/>
    </source>
</evidence>
<accession>A0A3S2TS57</accession>
<evidence type="ECO:0000313" key="1">
    <source>
        <dbReference type="EMBL" id="RVT52801.1"/>
    </source>
</evidence>
<dbReference type="Proteomes" id="UP000288178">
    <property type="component" value="Unassembled WGS sequence"/>
</dbReference>
<protein>
    <submittedName>
        <fullName evidence="1">Uncharacterized protein</fullName>
    </submittedName>
</protein>
<comment type="caution">
    <text evidence="1">The sequence shown here is derived from an EMBL/GenBank/DDBJ whole genome shotgun (WGS) entry which is preliminary data.</text>
</comment>
<reference evidence="1 2" key="1">
    <citation type="submission" date="2019-01" db="EMBL/GenBank/DDBJ databases">
        <authorList>
            <person name="Chen W.-M."/>
        </authorList>
    </citation>
    <scope>NUCLEOTIDE SEQUENCE [LARGE SCALE GENOMIC DNA]</scope>
    <source>
        <strain evidence="1 2">ICH-3</strain>
    </source>
</reference>
<gene>
    <name evidence="1" type="ORF">ENE75_10345</name>
</gene>
<dbReference type="EMBL" id="SACT01000002">
    <property type="protein sequence ID" value="RVT52801.1"/>
    <property type="molecule type" value="Genomic_DNA"/>
</dbReference>
<proteinExistence type="predicted"/>
<dbReference type="AlphaFoldDB" id="A0A3S2TS57"/>
<dbReference type="RefSeq" id="WP_128198173.1">
    <property type="nucleotide sequence ID" value="NZ_SACT01000002.1"/>
</dbReference>
<organism evidence="1 2">
    <name type="scientific">Rubrivivax albus</name>
    <dbReference type="NCBI Taxonomy" id="2499835"/>
    <lineage>
        <taxon>Bacteria</taxon>
        <taxon>Pseudomonadati</taxon>
        <taxon>Pseudomonadota</taxon>
        <taxon>Betaproteobacteria</taxon>
        <taxon>Burkholderiales</taxon>
        <taxon>Sphaerotilaceae</taxon>
        <taxon>Rubrivivax</taxon>
    </lineage>
</organism>
<sequence>MGSLVSGAFLLGIALPALALDLSRSGGDGLRLQALNLTPRASVPGAEVEKAAAGTTPFTLSGEVGLTASRMRVGTTVRTTPVVLDVAIPDGDDSMWRFGAGTDGWTRVSDGEGASGLGDLQLSVTRTVTFGREIESYASVFAVVPGSSTVGSPGSGWGVAAGVASPLSSGRHWLLADVSWSQLRLDPSVAARTGVGLAEVGLKLNLWSDHITAFTLGAERGGGVSTRLVRATHVVPVPLSPAVRPDLGFTWAGSHQNGHLDSAFAVDFRLAF</sequence>
<keyword evidence="2" id="KW-1185">Reference proteome</keyword>